<evidence type="ECO:0000313" key="3">
    <source>
        <dbReference type="EMBL" id="MBO9204293.1"/>
    </source>
</evidence>
<feature type="chain" id="PRO_5047408235" evidence="2">
    <location>
        <begin position="21"/>
        <end position="802"/>
    </location>
</feature>
<accession>A0ABS3Z2B8</accession>
<evidence type="ECO:0000256" key="1">
    <source>
        <dbReference type="SAM" id="MobiDB-lite"/>
    </source>
</evidence>
<evidence type="ECO:0000313" key="4">
    <source>
        <dbReference type="Proteomes" id="UP000677244"/>
    </source>
</evidence>
<feature type="region of interest" description="Disordered" evidence="1">
    <location>
        <begin position="122"/>
        <end position="155"/>
    </location>
</feature>
<proteinExistence type="predicted"/>
<keyword evidence="2" id="KW-0732">Signal</keyword>
<name>A0ABS3Z2B8_9BACT</name>
<dbReference type="EMBL" id="JAGHKO010000011">
    <property type="protein sequence ID" value="MBO9204293.1"/>
    <property type="molecule type" value="Genomic_DNA"/>
</dbReference>
<evidence type="ECO:0000256" key="2">
    <source>
        <dbReference type="SAM" id="SignalP"/>
    </source>
</evidence>
<organism evidence="3 4">
    <name type="scientific">Niastella soli</name>
    <dbReference type="NCBI Taxonomy" id="2821487"/>
    <lineage>
        <taxon>Bacteria</taxon>
        <taxon>Pseudomonadati</taxon>
        <taxon>Bacteroidota</taxon>
        <taxon>Chitinophagia</taxon>
        <taxon>Chitinophagales</taxon>
        <taxon>Chitinophagaceae</taxon>
        <taxon>Niastella</taxon>
    </lineage>
</organism>
<sequence>MKKMAILLSAWLMGMLSSYAQEKVDITVDNNTVNATPGSGKKITVKRNGTIEFSLKTPEHWLKDHKAALSIKGKEFKFTGHSLTFTDDPTAKNGIDLSSTRATAEIDGKKLSWNIMVAMEEAKPKDPKTADVTTDAPEADKDEPTGEPDRKPYRPGSMYYDAIALATPHQLTEKEWDDVVNFYFKQKLALHQDLVSRIKNSANNPFLAESVNTSDTFLLKIKGLGAAQSGGGSILSQALTSIGGIDVTTIVDGFAKFIVKRTKQELAISFFDKFKDMIAKEKDLQSVFPETYQALTVIGDQIYNYQAYIQTLRESFEKDLSTLAKNLPSIIDNHQAFFDQENKRWLKATLLTGSYVTSGLQDHVHPGDLLADYPAEYLDSLLSNNWKGAVQTLQLISLSLRDTASNKDSAYWVSPRQVRELIANSTAFNIYLGLMYETEKTFDKTNGAGGHIYFKDSTVTLQRILDAVHVNLAPFRTFITQFGEKAGRLNTMIRQYKKAASDSLMLEQYYAYFTATVDLLQQSSKVTSIPAVRDLVKVDLGKEMTDYFDISRSFSNLVLNVNRRNYAAAIINTTHIYDVIRIKWSAKNPDVQGGALFDAPAAVKASKDEIFKYGGFMAALVQAKSSDEVENAIEAIALPTGSARIKRETPFNISLNAYGGLFLGHESIAGIKNKKWINSYGITAPIGVAFSTSSHHLSYSLFLSVVDIGAVAAFRFADTLTSKVPVIELKNIVSPGAFFSLGLPRSPVSINLGAQMGPNLRKVYAPTDGKQSNDYANQTYWRFSVSVCVDIPVLNFYTRSAK</sequence>
<feature type="signal peptide" evidence="2">
    <location>
        <begin position="1"/>
        <end position="20"/>
    </location>
</feature>
<comment type="caution">
    <text evidence="3">The sequence shown here is derived from an EMBL/GenBank/DDBJ whole genome shotgun (WGS) entry which is preliminary data.</text>
</comment>
<gene>
    <name evidence="3" type="ORF">J7I42_28655</name>
</gene>
<dbReference type="Proteomes" id="UP000677244">
    <property type="component" value="Unassembled WGS sequence"/>
</dbReference>
<keyword evidence="4" id="KW-1185">Reference proteome</keyword>
<dbReference type="RefSeq" id="WP_209142717.1">
    <property type="nucleotide sequence ID" value="NZ_JAGHKO010000011.1"/>
</dbReference>
<feature type="compositionally biased region" description="Basic and acidic residues" evidence="1">
    <location>
        <begin position="138"/>
        <end position="152"/>
    </location>
</feature>
<reference evidence="3 4" key="1">
    <citation type="submission" date="2021-03" db="EMBL/GenBank/DDBJ databases">
        <title>Assistant Professor.</title>
        <authorList>
            <person name="Huq M.A."/>
        </authorList>
    </citation>
    <scope>NUCLEOTIDE SEQUENCE [LARGE SCALE GENOMIC DNA]</scope>
    <source>
        <strain evidence="3 4">MAH-29</strain>
    </source>
</reference>
<protein>
    <submittedName>
        <fullName evidence="3">Uncharacterized protein</fullName>
    </submittedName>
</protein>